<dbReference type="Proteomes" id="UP001524435">
    <property type="component" value="Unassembled WGS sequence"/>
</dbReference>
<dbReference type="PANTHER" id="PTHR43736">
    <property type="entry name" value="ADP-RIBOSE PYROPHOSPHATASE"/>
    <property type="match status" value="1"/>
</dbReference>
<dbReference type="InterPro" id="IPR000086">
    <property type="entry name" value="NUDIX_hydrolase_dom"/>
</dbReference>
<gene>
    <name evidence="3" type="ORF">NE663_03635</name>
</gene>
<reference evidence="3 4" key="1">
    <citation type="submission" date="2022-06" db="EMBL/GenBank/DDBJ databases">
        <title>Isolation of gut microbiota from human fecal samples.</title>
        <authorList>
            <person name="Pamer E.G."/>
            <person name="Barat B."/>
            <person name="Waligurski E."/>
            <person name="Medina S."/>
            <person name="Paddock L."/>
            <person name="Mostad J."/>
        </authorList>
    </citation>
    <scope>NUCLEOTIDE SEQUENCE [LARGE SCALE GENOMIC DNA]</scope>
    <source>
        <strain evidence="3 4">DFI.6.1</strain>
    </source>
</reference>
<dbReference type="Pfam" id="PF00293">
    <property type="entry name" value="NUDIX"/>
    <property type="match status" value="1"/>
</dbReference>
<evidence type="ECO:0000256" key="1">
    <source>
        <dbReference type="ARBA" id="ARBA00005582"/>
    </source>
</evidence>
<accession>A0ABT1SJG0</accession>
<dbReference type="CDD" id="cd03674">
    <property type="entry name" value="NUDIX_Hydrolase"/>
    <property type="match status" value="1"/>
</dbReference>
<evidence type="ECO:0000313" key="4">
    <source>
        <dbReference type="Proteomes" id="UP001524435"/>
    </source>
</evidence>
<dbReference type="EMBL" id="JANGCH010000003">
    <property type="protein sequence ID" value="MCQ5121348.1"/>
    <property type="molecule type" value="Genomic_DNA"/>
</dbReference>
<organism evidence="3 4">
    <name type="scientific">Massilicoli timonensis</name>
    <dbReference type="NCBI Taxonomy" id="2015901"/>
    <lineage>
        <taxon>Bacteria</taxon>
        <taxon>Bacillati</taxon>
        <taxon>Bacillota</taxon>
        <taxon>Erysipelotrichia</taxon>
        <taxon>Erysipelotrichales</taxon>
        <taxon>Erysipelotrichaceae</taxon>
        <taxon>Massilicoli</taxon>
    </lineage>
</organism>
<sequence>MELLKQLEALVPYDETEQADQAVMIAYLKEHDDAFLRSNRIAHFTASAWIVNQDKNKVLLIYHNIYDSWGWCGGHADGERDLLACALKEAREETGLEAFTVLDEKPLSCEIAPVFAHRKNGKAVNAHLHLNVTYALMADDRSPLRIKPDENSGVKWFAIDHYEEVIREQDMLPIYRKLTKRILTK</sequence>
<keyword evidence="4" id="KW-1185">Reference proteome</keyword>
<name>A0ABT1SJG0_9FIRM</name>
<keyword evidence="3" id="KW-0378">Hydrolase</keyword>
<dbReference type="PROSITE" id="PS51462">
    <property type="entry name" value="NUDIX"/>
    <property type="match status" value="1"/>
</dbReference>
<dbReference type="RefSeq" id="WP_256197497.1">
    <property type="nucleotide sequence ID" value="NZ_CALVCM010000004.1"/>
</dbReference>
<comment type="similarity">
    <text evidence="1">Belongs to the Nudix hydrolase family.</text>
</comment>
<feature type="domain" description="Nudix hydrolase" evidence="2">
    <location>
        <begin position="41"/>
        <end position="184"/>
    </location>
</feature>
<protein>
    <submittedName>
        <fullName evidence="3">NUDIX hydrolase</fullName>
    </submittedName>
</protein>
<proteinExistence type="inferred from homology"/>
<evidence type="ECO:0000313" key="3">
    <source>
        <dbReference type="EMBL" id="MCQ5121348.1"/>
    </source>
</evidence>
<dbReference type="InterPro" id="IPR015797">
    <property type="entry name" value="NUDIX_hydrolase-like_dom_sf"/>
</dbReference>
<dbReference type="SUPFAM" id="SSF55811">
    <property type="entry name" value="Nudix"/>
    <property type="match status" value="1"/>
</dbReference>
<dbReference type="Gene3D" id="3.90.79.10">
    <property type="entry name" value="Nucleoside Triphosphate Pyrophosphohydrolase"/>
    <property type="match status" value="1"/>
</dbReference>
<dbReference type="PANTHER" id="PTHR43736:SF1">
    <property type="entry name" value="DIHYDRONEOPTERIN TRIPHOSPHATE DIPHOSPHATASE"/>
    <property type="match status" value="1"/>
</dbReference>
<dbReference type="GO" id="GO:0016787">
    <property type="term" value="F:hydrolase activity"/>
    <property type="evidence" value="ECO:0007669"/>
    <property type="project" value="UniProtKB-KW"/>
</dbReference>
<comment type="caution">
    <text evidence="3">The sequence shown here is derived from an EMBL/GenBank/DDBJ whole genome shotgun (WGS) entry which is preliminary data.</text>
</comment>
<evidence type="ECO:0000259" key="2">
    <source>
        <dbReference type="PROSITE" id="PS51462"/>
    </source>
</evidence>